<dbReference type="InterPro" id="IPR042261">
    <property type="entry name" value="Lsr2-like_dimerization"/>
</dbReference>
<keyword evidence="4" id="KW-1185">Reference proteome</keyword>
<evidence type="ECO:0000259" key="2">
    <source>
        <dbReference type="Pfam" id="PF11774"/>
    </source>
</evidence>
<protein>
    <submittedName>
        <fullName evidence="3">Lsr2 family protein</fullName>
    </submittedName>
</protein>
<name>A0A9Y2MVD4_9PSEU</name>
<feature type="region of interest" description="Disordered" evidence="1">
    <location>
        <begin position="51"/>
        <end position="148"/>
    </location>
</feature>
<dbReference type="EMBL" id="CP127294">
    <property type="protein sequence ID" value="WIX78698.1"/>
    <property type="molecule type" value="Genomic_DNA"/>
</dbReference>
<evidence type="ECO:0000256" key="1">
    <source>
        <dbReference type="SAM" id="MobiDB-lite"/>
    </source>
</evidence>
<organism evidence="3 4">
    <name type="scientific">Amycolatopsis carbonis</name>
    <dbReference type="NCBI Taxonomy" id="715471"/>
    <lineage>
        <taxon>Bacteria</taxon>
        <taxon>Bacillati</taxon>
        <taxon>Actinomycetota</taxon>
        <taxon>Actinomycetes</taxon>
        <taxon>Pseudonocardiales</taxon>
        <taxon>Pseudonocardiaceae</taxon>
        <taxon>Amycolatopsis</taxon>
    </lineage>
</organism>
<dbReference type="GO" id="GO:0003677">
    <property type="term" value="F:DNA binding"/>
    <property type="evidence" value="ECO:0007669"/>
    <property type="project" value="InterPro"/>
</dbReference>
<dbReference type="Gene3D" id="3.30.60.230">
    <property type="entry name" value="Lsr2, dimerization domain"/>
    <property type="match status" value="1"/>
</dbReference>
<dbReference type="RefSeq" id="WP_285969403.1">
    <property type="nucleotide sequence ID" value="NZ_CP127294.1"/>
</dbReference>
<sequence length="148" mass="15755">MAKNTAVHVLDDLTGEPAAETVGFGLDGLDYEIDLSVHNAAALRQIFDPYVTNGRRTGGRKQRPRMVAGAKAVEPQEVPAKAKPAKRTAAAKTPARPAEPAPKTTRAKKTQPVKNAAAEPKTVVKTTEPKPARRPVKKIPAVTFSASE</sequence>
<dbReference type="Proteomes" id="UP001236014">
    <property type="component" value="Chromosome"/>
</dbReference>
<gene>
    <name evidence="3" type="ORF">QRX50_46430</name>
</gene>
<dbReference type="KEGG" id="acab:QRX50_46430"/>
<proteinExistence type="predicted"/>
<evidence type="ECO:0000313" key="4">
    <source>
        <dbReference type="Proteomes" id="UP001236014"/>
    </source>
</evidence>
<accession>A0A9Y2MVD4</accession>
<reference evidence="3 4" key="1">
    <citation type="submission" date="2023-06" db="EMBL/GenBank/DDBJ databases">
        <authorList>
            <person name="Oyuntsetseg B."/>
            <person name="Kim S.B."/>
        </authorList>
    </citation>
    <scope>NUCLEOTIDE SEQUENCE [LARGE SCALE GENOMIC DNA]</scope>
    <source>
        <strain evidence="3 4">2-15</strain>
    </source>
</reference>
<feature type="compositionally biased region" description="Low complexity" evidence="1">
    <location>
        <begin position="79"/>
        <end position="104"/>
    </location>
</feature>
<evidence type="ECO:0000313" key="3">
    <source>
        <dbReference type="EMBL" id="WIX78698.1"/>
    </source>
</evidence>
<feature type="domain" description="Lsr2 dimerization" evidence="2">
    <location>
        <begin position="1"/>
        <end position="58"/>
    </location>
</feature>
<dbReference type="InterPro" id="IPR024412">
    <property type="entry name" value="Lsr2_dim_dom"/>
</dbReference>
<dbReference type="Pfam" id="PF11774">
    <property type="entry name" value="Lsr2"/>
    <property type="match status" value="1"/>
</dbReference>
<dbReference type="AlphaFoldDB" id="A0A9Y2MVD4"/>